<evidence type="ECO:0000256" key="1">
    <source>
        <dbReference type="ARBA" id="ARBA00022729"/>
    </source>
</evidence>
<reference evidence="2 3" key="1">
    <citation type="submission" date="2016-09" db="EMBL/GenBank/DDBJ databases">
        <title>Complete genome sequence of the Lysinibacillus sphaericus LMG 22257, a specie of Bacillus with ureolytic activity that can effectively biodeposit calcium carbonate.</title>
        <authorList>
            <person name="Yan W."/>
        </authorList>
    </citation>
    <scope>NUCLEOTIDE SEQUENCE [LARGE SCALE GENOMIC DNA]</scope>
    <source>
        <strain evidence="2 3">LMG 22257</strain>
    </source>
</reference>
<name>A0A1D8JGV7_9BACL</name>
<organism evidence="2 3">
    <name type="scientific">Sporosarcina ureilytica</name>
    <dbReference type="NCBI Taxonomy" id="298596"/>
    <lineage>
        <taxon>Bacteria</taxon>
        <taxon>Bacillati</taxon>
        <taxon>Bacillota</taxon>
        <taxon>Bacilli</taxon>
        <taxon>Bacillales</taxon>
        <taxon>Caryophanaceae</taxon>
        <taxon>Sporosarcina</taxon>
    </lineage>
</organism>
<dbReference type="PANTHER" id="PTHR30222:SF2">
    <property type="entry name" value="ABC TRANSPORTER SUBSTRATE-BINDING PROTEIN"/>
    <property type="match status" value="1"/>
</dbReference>
<dbReference type="CDD" id="cd13589">
    <property type="entry name" value="PBP2_polyamine_RpCGA009"/>
    <property type="match status" value="1"/>
</dbReference>
<dbReference type="RefSeq" id="WP_075528096.1">
    <property type="nucleotide sequence ID" value="NZ_CP017560.1"/>
</dbReference>
<evidence type="ECO:0000313" key="2">
    <source>
        <dbReference type="EMBL" id="AOV07947.1"/>
    </source>
</evidence>
<accession>A0A1D8JGV7</accession>
<sequence length="352" mass="39179">MSSKKIGLGIVLLLLFLSVMGCGKNDTKKSNRNNEELVVVDWGGPYTEVHKKASFVPFEKEYGVKVTVVTPPDTGKLKAMVESGNVEWDVVSVGNDFAIRAGREGILERLDFDVISTEGLPEELVNDYAVPENLFSTVIAFNTDDFSADKYPRTWADFWDTENFPGPRSLYSSPMWTLESALLADGVEPEDLYPLDVDRAFVKLDEIRDHVKVWWTAGAQPPDLLSTNEVSLASAWSGRITEANAEGAPVDLDFNQGIIFTNSWAVPKGSPNKELAMKFIAFTLEPEQQAALSAVYDNAPANSHALPLLSDEAVNRLGQSPDKQGQQVIINSEWWVDNFDEVDERFQQWLLE</sequence>
<protein>
    <submittedName>
        <fullName evidence="2">Polyamine ABC transporter substrate-binding protein</fullName>
    </submittedName>
</protein>
<dbReference type="Proteomes" id="UP000185746">
    <property type="component" value="Chromosome"/>
</dbReference>
<dbReference type="KEGG" id="surl:BI350_10635"/>
<evidence type="ECO:0000313" key="3">
    <source>
        <dbReference type="Proteomes" id="UP000185746"/>
    </source>
</evidence>
<dbReference type="Pfam" id="PF13416">
    <property type="entry name" value="SBP_bac_8"/>
    <property type="match status" value="1"/>
</dbReference>
<dbReference type="Gene3D" id="3.40.190.10">
    <property type="entry name" value="Periplasmic binding protein-like II"/>
    <property type="match status" value="2"/>
</dbReference>
<dbReference type="InterPro" id="IPR006059">
    <property type="entry name" value="SBP"/>
</dbReference>
<proteinExistence type="predicted"/>
<dbReference type="PROSITE" id="PS51257">
    <property type="entry name" value="PROKAR_LIPOPROTEIN"/>
    <property type="match status" value="1"/>
</dbReference>
<keyword evidence="3" id="KW-1185">Reference proteome</keyword>
<dbReference type="EMBL" id="CP017560">
    <property type="protein sequence ID" value="AOV07947.1"/>
    <property type="molecule type" value="Genomic_DNA"/>
</dbReference>
<dbReference type="SUPFAM" id="SSF53850">
    <property type="entry name" value="Periplasmic binding protein-like II"/>
    <property type="match status" value="1"/>
</dbReference>
<dbReference type="AlphaFoldDB" id="A0A1D8JGV7"/>
<gene>
    <name evidence="2" type="ORF">BI350_10635</name>
</gene>
<dbReference type="PANTHER" id="PTHR30222">
    <property type="entry name" value="SPERMIDINE/PUTRESCINE-BINDING PERIPLASMIC PROTEIN"/>
    <property type="match status" value="1"/>
</dbReference>
<keyword evidence="1" id="KW-0732">Signal</keyword>